<proteinExistence type="predicted"/>
<keyword evidence="3" id="KW-1185">Reference proteome</keyword>
<dbReference type="Pfam" id="PF24353">
    <property type="entry name" value="DUF7513"/>
    <property type="match status" value="1"/>
</dbReference>
<reference evidence="3" key="1">
    <citation type="submission" date="2017-01" db="EMBL/GenBank/DDBJ databases">
        <authorList>
            <person name="Varghese N."/>
            <person name="Submissions S."/>
        </authorList>
    </citation>
    <scope>NUCLEOTIDE SEQUENCE [LARGE SCALE GENOMIC DNA]</scope>
    <source>
        <strain evidence="3">CGMCC 1.7737</strain>
    </source>
</reference>
<accession>A0A1N6VMQ4</accession>
<dbReference type="OrthoDB" id="198699at2157"/>
<gene>
    <name evidence="2" type="ORF">SAMN05421858_0413</name>
</gene>
<dbReference type="EMBL" id="FTNO01000001">
    <property type="protein sequence ID" value="SIQ79018.1"/>
    <property type="molecule type" value="Genomic_DNA"/>
</dbReference>
<protein>
    <recommendedName>
        <fullName evidence="1">DUF7513 domain-containing protein</fullName>
    </recommendedName>
</protein>
<evidence type="ECO:0000259" key="1">
    <source>
        <dbReference type="Pfam" id="PF24353"/>
    </source>
</evidence>
<dbReference type="Proteomes" id="UP000186914">
    <property type="component" value="Unassembled WGS sequence"/>
</dbReference>
<sequence length="88" mass="9933">MSLLDKYLAGWTFRTNRPEFDVGQEIEVYLTGYNNGTARARVGDTIIHVEDAPPDALDTRVRLRVDEFDVNDHVGEATFVEAIDGETF</sequence>
<feature type="domain" description="DUF7513" evidence="1">
    <location>
        <begin position="1"/>
        <end position="81"/>
    </location>
</feature>
<evidence type="ECO:0000313" key="3">
    <source>
        <dbReference type="Proteomes" id="UP000186914"/>
    </source>
</evidence>
<dbReference type="InterPro" id="IPR055935">
    <property type="entry name" value="DUF7513"/>
</dbReference>
<name>A0A1N6VMQ4_9EURY</name>
<organism evidence="2 3">
    <name type="scientific">Haladaptatus litoreus</name>
    <dbReference type="NCBI Taxonomy" id="553468"/>
    <lineage>
        <taxon>Archaea</taxon>
        <taxon>Methanobacteriati</taxon>
        <taxon>Methanobacteriota</taxon>
        <taxon>Stenosarchaea group</taxon>
        <taxon>Halobacteria</taxon>
        <taxon>Halobacteriales</taxon>
        <taxon>Haladaptataceae</taxon>
        <taxon>Haladaptatus</taxon>
    </lineage>
</organism>
<evidence type="ECO:0000313" key="2">
    <source>
        <dbReference type="EMBL" id="SIQ79018.1"/>
    </source>
</evidence>
<dbReference type="RefSeq" id="WP_076427522.1">
    <property type="nucleotide sequence ID" value="NZ_FTNO01000001.1"/>
</dbReference>
<dbReference type="AlphaFoldDB" id="A0A1N6VMQ4"/>